<gene>
    <name evidence="2" type="ORF">CURHAP_LOCUS36265</name>
    <name evidence="3" type="ORF">ORAREDHAP_LOCUS36113</name>
</gene>
<dbReference type="PANTHER" id="PTHR46890:SF48">
    <property type="entry name" value="RNA-DIRECTED DNA POLYMERASE"/>
    <property type="match status" value="1"/>
</dbReference>
<dbReference type="EMBL" id="CAEKDK010000006">
    <property type="protein sequence ID" value="CAB4282683.1"/>
    <property type="molecule type" value="Genomic_DNA"/>
</dbReference>
<dbReference type="PANTHER" id="PTHR46890">
    <property type="entry name" value="NON-LTR RETROLELEMENT REVERSE TRANSCRIPTASE-LIKE PROTEIN-RELATED"/>
    <property type="match status" value="1"/>
</dbReference>
<protein>
    <recommendedName>
        <fullName evidence="1">Reverse transcriptase domain-containing protein</fullName>
    </recommendedName>
</protein>
<sequence length="277" mass="31056">MGCLIVTVADRILRQSSGSNDFGSLGDLMANRVSPEMNQILLCEFTTEEIKPALFQMHPSKARGLDGMSPFFFQKYWDVVGDAVTTTVLEFLGTGKLMAKLNFTHVALIPKVKDPKHMTQLRPISLCNVIYKIGAKALANRLKVILNEVIGPHQSAFVPGRIISDNSIVAFEVLHHMHNRTHCKLGFQALKLDMSKAYDRVEWGFLEIFMHSMGFDPKWIQLIMTCVTSVTYSFLINGSPVGFLSPQRGLRQGDPLSPIYFYFVCRAAGPSPWRSDQ</sequence>
<evidence type="ECO:0000259" key="1">
    <source>
        <dbReference type="Pfam" id="PF00078"/>
    </source>
</evidence>
<evidence type="ECO:0000313" key="3">
    <source>
        <dbReference type="EMBL" id="CAB4313257.1"/>
    </source>
</evidence>
<organism evidence="3 5">
    <name type="scientific">Prunus armeniaca</name>
    <name type="common">Apricot</name>
    <name type="synonym">Armeniaca vulgaris</name>
    <dbReference type="NCBI Taxonomy" id="36596"/>
    <lineage>
        <taxon>Eukaryota</taxon>
        <taxon>Viridiplantae</taxon>
        <taxon>Streptophyta</taxon>
        <taxon>Embryophyta</taxon>
        <taxon>Tracheophyta</taxon>
        <taxon>Spermatophyta</taxon>
        <taxon>Magnoliopsida</taxon>
        <taxon>eudicotyledons</taxon>
        <taxon>Gunneridae</taxon>
        <taxon>Pentapetalae</taxon>
        <taxon>rosids</taxon>
        <taxon>fabids</taxon>
        <taxon>Rosales</taxon>
        <taxon>Rosaceae</taxon>
        <taxon>Amygdaloideae</taxon>
        <taxon>Amygdaleae</taxon>
        <taxon>Prunus</taxon>
    </lineage>
</organism>
<dbReference type="Pfam" id="PF00078">
    <property type="entry name" value="RVT_1"/>
    <property type="match status" value="1"/>
</dbReference>
<proteinExistence type="predicted"/>
<evidence type="ECO:0000313" key="5">
    <source>
        <dbReference type="Proteomes" id="UP000507245"/>
    </source>
</evidence>
<keyword evidence="5" id="KW-1185">Reference proteome</keyword>
<reference evidence="5" key="1">
    <citation type="journal article" date="2020" name="Genome Biol.">
        <title>Gamete binning: chromosome-level and haplotype-resolved genome assembly enabled by high-throughput single-cell sequencing of gamete genomes.</title>
        <authorList>
            <person name="Campoy J.A."/>
            <person name="Sun H."/>
            <person name="Goel M."/>
            <person name="Jiao W.-B."/>
            <person name="Folz-Donahue K."/>
            <person name="Wang N."/>
            <person name="Rubio M."/>
            <person name="Liu C."/>
            <person name="Kukat C."/>
            <person name="Ruiz D."/>
            <person name="Huettel B."/>
            <person name="Schneeberger K."/>
        </authorList>
    </citation>
    <scope>NUCLEOTIDE SEQUENCE [LARGE SCALE GENOMIC DNA]</scope>
    <source>
        <strain evidence="5">cv. Rojo Pasion</strain>
    </source>
</reference>
<dbReference type="InterPro" id="IPR052343">
    <property type="entry name" value="Retrotransposon-Effector_Assoc"/>
</dbReference>
<dbReference type="Proteomes" id="UP000507222">
    <property type="component" value="Unassembled WGS sequence"/>
</dbReference>
<dbReference type="InterPro" id="IPR043502">
    <property type="entry name" value="DNA/RNA_pol_sf"/>
</dbReference>
<name>A0A6J5XLE9_PRUAR</name>
<dbReference type="EMBL" id="CAEKKB010000006">
    <property type="protein sequence ID" value="CAB4313257.1"/>
    <property type="molecule type" value="Genomic_DNA"/>
</dbReference>
<dbReference type="InterPro" id="IPR000477">
    <property type="entry name" value="RT_dom"/>
</dbReference>
<evidence type="ECO:0000313" key="4">
    <source>
        <dbReference type="Proteomes" id="UP000507222"/>
    </source>
</evidence>
<dbReference type="OrthoDB" id="1748983at2759"/>
<dbReference type="Proteomes" id="UP000507245">
    <property type="component" value="Unassembled WGS sequence"/>
</dbReference>
<dbReference type="CDD" id="cd01650">
    <property type="entry name" value="RT_nLTR_like"/>
    <property type="match status" value="1"/>
</dbReference>
<feature type="domain" description="Reverse transcriptase" evidence="1">
    <location>
        <begin position="115"/>
        <end position="263"/>
    </location>
</feature>
<dbReference type="SUPFAM" id="SSF56672">
    <property type="entry name" value="DNA/RNA polymerases"/>
    <property type="match status" value="1"/>
</dbReference>
<reference evidence="3 4" key="2">
    <citation type="submission" date="2020-05" db="EMBL/GenBank/DDBJ databases">
        <authorList>
            <person name="Campoy J."/>
            <person name="Schneeberger K."/>
            <person name="Spophaly S."/>
        </authorList>
    </citation>
    <scope>NUCLEOTIDE SEQUENCE [LARGE SCALE GENOMIC DNA]</scope>
    <source>
        <strain evidence="3">PruArmRojPasFocal</strain>
    </source>
</reference>
<accession>A0A6J5XLE9</accession>
<dbReference type="AlphaFoldDB" id="A0A6J5XLE9"/>
<evidence type="ECO:0000313" key="2">
    <source>
        <dbReference type="EMBL" id="CAB4282683.1"/>
    </source>
</evidence>